<feature type="transmembrane region" description="Helical" evidence="3">
    <location>
        <begin position="15"/>
        <end position="34"/>
    </location>
</feature>
<gene>
    <name evidence="4" type="primary">ycf1</name>
</gene>
<name>A0A1B2IK50_GNEPA</name>
<keyword evidence="3" id="KW-0812">Transmembrane</keyword>
<feature type="transmembrane region" description="Helical" evidence="3">
    <location>
        <begin position="46"/>
        <end position="64"/>
    </location>
</feature>
<sequence>MMIILKKASSDFCVGIFYGILSILSVGPSQFFAFRYLVLEGITESQIFMSGSFIGQLFIYLSVYNNLLYRALMKPHLMSLLAIPYFILRFYPPIEKWTNRILSKKFFLKNLKLYIFIDGFIIQLLNPFLFGNSTLTRLFSLLILRYNFSFLVFAGIILGWSVSYILCIKAINWIFSYMNKGSYIKHQIKASCELFLFVFLFCYFGSARIPLSIFPWRTTFYQVEDDDEEETQELTSERQEKNIVSKKQKQSKNEIVVSQIMASNNTERKGLKQEQTNLDQRKKKILKELQEFEQQELKQETRTQNCQEIKKENTYSNWQQFSRLEWPNFFFNFQRWTRKAYIRLYEDFQPFLKARVSQYFFGQCFSDGKKRLCFTKFPTQFFLEQKLEKIHSTDYEDFWINNLRNKKVYFWQELQDRIAKMSDADLIARREDKKKYQVELAPIPIYAWMINFEETLQKYLMQCAYRFFREKTIPWILKKKREISMKKQVLAIRKEALEKRVQLFLPGGDNLQLFNDPLLCGSSRVLVKHYKWGELFSQVRLRTFTEEYGDEQKKRIEERAIENLWKMVEKKVEENERQENEQQEKEQQNVLEIQKGRGSIAIEIPKEEERLTTEQRRLLATENVQEKLDFYDTVKTRFSLRFEEEKHELIKQFFSEEQQEQGQTNKKQGQTNKNNYEFLDLLNFHDYLNMKDKQDPLLDYTAIPKRMVFRSSIYNYFYLKKSYKTQKYVSSKFRTKKYSLPWKPFFIEKTRSILSTTEASSKEQNTHNFIFQEQKLTDLNIGIIAEKIYLNDVYISKNFCFKILYKQTAQKKKTFRNPLFFEFFSLLLFDEKSRGILLEFFEKIEWDLIERLIEVKKKKRMEFKCIKQRTNNNFFRVYGDITKELPEGEHYLIQDYEYEDQTNYSDFRAAPLKNMAYYEEGDQQVLIKGKHASCNNRLYMFKGTIRPRKGKCVKPFRAQLRSLKNQAHSPLVLQMKKFQKRKPDFQKVRTSIQKFQIRLFWKFCLIKLMKIYNKFKLFHSQDEEQNKKKLNAHKISLYKRQYYANLTKLDHHIFHKVRGPLLIFQAFFRQKVVLPFLIGIKNVGRILLLQTPEIIEDWKELSAEVYINCTFDGVEFSEQKRPERWWEDGFQIKILNPFRLKPWHKAFDTSQKVKPTYMSIGGYEVDTPYGNKVKKFSFWKPVLTEIKKLSEIPTDSALVFFLSKVNQVVSKLRRVCTQINSNWVHIEDISKNIKKIKAVITNRLSSFGYTTGRKRPLIRKRNRMKKKEEKKQSSHKNRFFWVSKTKAKVKMLTKTFISKYKQKTKAKVKMLTKTLISKYKQLHFLQNEITKLKEIILKYKELFFIQHDIIKLKSEIFDKDVFQKEKSPNFRIIREKMEFRVSNWIHNYRKSNEWSYFFSRVLRNNFALSIFYTKNLCSFLKSFCTRHFVISTFYTKNLCSFLKSFCTRHFVIKIKRIFLLNRKKITTKQKSFSLNNGNILSQAYVFHDMWRCTTNNKPLFKPFLQSKETYPFIKKKIRTFLGQNKLFKYKKPHALKKKDWKHWLKCYDRYDLSSKLVWFHINPKRVRNKIRKLIKRKHNKNVNPKKVRNKVWFYINPKRVRNQIRKRRKHKKNINQKRVRNQIRKQRKHNKNINPKRVRNQNINPKKVRKKNINPKRVRNQNINPKRVRKKNINQKRVRKKNINPKRTRKKNINQKRVRNKNRNLKRVRNKNRNLKRVRNKNRNLKRVRNKNRNLKRVRNKIRKQRKHNKNILENRLFLEKKLQNKPLPVFTSFKKRFLFKLNKCYRFNILAYNYLDSQKTGISQLFLKREKTKRIGVYPAQDTSLNFLLNYILGRRTKKKRGWPVKMNDQLMTELEGIFEFDFVLKNRKEPKEDEKVEIGRQKTALHRFIIKPWIFSVQKRTKLKGLSKSERKLLRKTFKKSFEIISTQDKINSELKKQKNNAFDLKKQREAAAKKKKLIQKKRLLTKAERDGMNVTEKKKSIEKELEILLEQEIQLKKEEESQAELLKTKKKPHFYKNGLQGLIKENDKQQLFDKVIDQNFIGKQFKNKKGFVFFLWSKSQQKEENIKKLQVTNPLNKPPKITSKKNITVEHKVFSQEDLDKMSKDPEYKKREEHLQKLLDFVDEQKDDELIDEEIDNDMYILFPRKFYREILLWRTLNISYIDLNRQLTILRQLVNNPVKKKALTNIYLKDMHLEPLYFMCEMRSLGFRQKDFPNVLLKRTANPIAQLPTERVLTKRLINLSRKINQKSFDKQNSEFFDFKLDNFILEDVFIPRHRKEFRVLNRLFFSEVGFQKEEIPIDWSLFLNKKKLWDSGQKIKRFLWPNYRLEDLLCMNRFWYNITDGSCNSIVRLRMYPLF</sequence>
<feature type="compositionally biased region" description="Basic residues" evidence="2">
    <location>
        <begin position="1646"/>
        <end position="1659"/>
    </location>
</feature>
<proteinExistence type="predicted"/>
<evidence type="ECO:0008006" key="5">
    <source>
        <dbReference type="Google" id="ProtNLM"/>
    </source>
</evidence>
<accession>A0A1B2IK50</accession>
<dbReference type="InterPro" id="IPR008896">
    <property type="entry name" value="TIC214"/>
</dbReference>
<feature type="compositionally biased region" description="Basic residues" evidence="2">
    <location>
        <begin position="1605"/>
        <end position="1639"/>
    </location>
</feature>
<keyword evidence="3" id="KW-1133">Transmembrane helix</keyword>
<reference evidence="4" key="1">
    <citation type="journal article" date="2016" name="Plant Syst. Evol.">
        <title>Resolving phylogenetic relationships and species delimitations in closely related gymnosperms using high-throughput NGS, Sanger sequencing and morphology.</title>
        <authorList>
            <person name="Hou C."/>
            <person name="Niklas W."/>
            <person name="Strijk J.S."/>
            <person name="Catarina R."/>
        </authorList>
    </citation>
    <scope>NUCLEOTIDE SEQUENCE</scope>
</reference>
<feature type="region of interest" description="Disordered" evidence="2">
    <location>
        <begin position="1605"/>
        <end position="1705"/>
    </location>
</feature>
<dbReference type="GO" id="GO:0016020">
    <property type="term" value="C:membrane"/>
    <property type="evidence" value="ECO:0007669"/>
    <property type="project" value="InterPro"/>
</dbReference>
<keyword evidence="1" id="KW-0175">Coiled coil</keyword>
<evidence type="ECO:0000256" key="3">
    <source>
        <dbReference type="SAM" id="Phobius"/>
    </source>
</evidence>
<feature type="coiled-coil region" evidence="1">
    <location>
        <begin position="1930"/>
        <end position="2012"/>
    </location>
</feature>
<protein>
    <recommendedName>
        <fullName evidence="5">Translocon at the inner envelope membrane of chloroplasts 214</fullName>
    </recommendedName>
</protein>
<feature type="transmembrane region" description="Helical" evidence="3">
    <location>
        <begin position="150"/>
        <end position="174"/>
    </location>
</feature>
<keyword evidence="4" id="KW-0934">Plastid</keyword>
<evidence type="ECO:0000313" key="4">
    <source>
        <dbReference type="EMBL" id="ANZ53727.1"/>
    </source>
</evidence>
<dbReference type="EMBL" id="KX385191">
    <property type="protein sequence ID" value="ANZ53727.1"/>
    <property type="molecule type" value="Genomic_DNA"/>
</dbReference>
<geneLocation type="plastid" evidence="4"/>
<feature type="transmembrane region" description="Helical" evidence="3">
    <location>
        <begin position="113"/>
        <end position="130"/>
    </location>
</feature>
<keyword evidence="3" id="KW-0472">Membrane</keyword>
<evidence type="ECO:0000256" key="1">
    <source>
        <dbReference type="SAM" id="Coils"/>
    </source>
</evidence>
<organism evidence="4">
    <name type="scientific">Gnetum parvifolium</name>
    <name type="common">Small-leaved jointfir</name>
    <name type="synonym">Gnetum scandens var. parvifolium</name>
    <dbReference type="NCBI Taxonomy" id="33153"/>
    <lineage>
        <taxon>Eukaryota</taxon>
        <taxon>Viridiplantae</taxon>
        <taxon>Streptophyta</taxon>
        <taxon>Embryophyta</taxon>
        <taxon>Tracheophyta</taxon>
        <taxon>Spermatophyta</taxon>
        <taxon>Gnetopsida</taxon>
        <taxon>Gnetidae</taxon>
        <taxon>Gnetales</taxon>
        <taxon>Gnetaceae</taxon>
        <taxon>Gnetum</taxon>
    </lineage>
</organism>
<evidence type="ECO:0000256" key="2">
    <source>
        <dbReference type="SAM" id="MobiDB-lite"/>
    </source>
</evidence>
<feature type="coiled-coil region" evidence="1">
    <location>
        <begin position="568"/>
        <end position="595"/>
    </location>
</feature>
<feature type="coiled-coil region" evidence="1">
    <location>
        <begin position="268"/>
        <end position="302"/>
    </location>
</feature>
<dbReference type="Pfam" id="PF05758">
    <property type="entry name" value="Ycf1"/>
    <property type="match status" value="2"/>
</dbReference>
<feature type="compositionally biased region" description="Basic residues" evidence="2">
    <location>
        <begin position="1666"/>
        <end position="1705"/>
    </location>
</feature>
<feature type="transmembrane region" description="Helical" evidence="3">
    <location>
        <begin position="194"/>
        <end position="216"/>
    </location>
</feature>